<dbReference type="Pfam" id="PF00400">
    <property type="entry name" value="WD40"/>
    <property type="match status" value="1"/>
</dbReference>
<evidence type="ECO:0000256" key="1">
    <source>
        <dbReference type="PROSITE-ProRule" id="PRU00221"/>
    </source>
</evidence>
<dbReference type="SMART" id="SM00320">
    <property type="entry name" value="WD40"/>
    <property type="match status" value="5"/>
</dbReference>
<evidence type="ECO:0000256" key="3">
    <source>
        <dbReference type="SAM" id="MobiDB-lite"/>
    </source>
</evidence>
<dbReference type="InterPro" id="IPR036322">
    <property type="entry name" value="WD40_repeat_dom_sf"/>
</dbReference>
<gene>
    <name evidence="4" type="ORF">ZOSMA_92G00900</name>
</gene>
<dbReference type="InterPro" id="IPR015943">
    <property type="entry name" value="WD40/YVTN_repeat-like_dom_sf"/>
</dbReference>
<dbReference type="PANTHER" id="PTHR47232:SF1">
    <property type="entry name" value="TRANSDUCIN FAMILY PROTEIN _ WD-40 REPEAT FAMILY PROTEIN"/>
    <property type="match status" value="1"/>
</dbReference>
<feature type="region of interest" description="Disordered" evidence="3">
    <location>
        <begin position="132"/>
        <end position="156"/>
    </location>
</feature>
<evidence type="ECO:0000313" key="5">
    <source>
        <dbReference type="Proteomes" id="UP000036987"/>
    </source>
</evidence>
<dbReference type="AlphaFoldDB" id="A0A0K9NL89"/>
<keyword evidence="5" id="KW-1185">Reference proteome</keyword>
<dbReference type="PROSITE" id="PS50082">
    <property type="entry name" value="WD_REPEATS_2"/>
    <property type="match status" value="2"/>
</dbReference>
<dbReference type="PANTHER" id="PTHR47232">
    <property type="entry name" value="TRANSDUCIN FAMILY PROTEIN / WD-40 REPEAT FAMILY PROTEIN"/>
    <property type="match status" value="1"/>
</dbReference>
<feature type="compositionally biased region" description="Polar residues" evidence="3">
    <location>
        <begin position="98"/>
        <end position="114"/>
    </location>
</feature>
<dbReference type="EMBL" id="LFYR01002147">
    <property type="protein sequence ID" value="KMZ56725.1"/>
    <property type="molecule type" value="Genomic_DNA"/>
</dbReference>
<keyword evidence="1" id="KW-0853">WD repeat</keyword>
<dbReference type="Proteomes" id="UP000036987">
    <property type="component" value="Unassembled WGS sequence"/>
</dbReference>
<organism evidence="4 5">
    <name type="scientific">Zostera marina</name>
    <name type="common">Eelgrass</name>
    <dbReference type="NCBI Taxonomy" id="29655"/>
    <lineage>
        <taxon>Eukaryota</taxon>
        <taxon>Viridiplantae</taxon>
        <taxon>Streptophyta</taxon>
        <taxon>Embryophyta</taxon>
        <taxon>Tracheophyta</taxon>
        <taxon>Spermatophyta</taxon>
        <taxon>Magnoliopsida</taxon>
        <taxon>Liliopsida</taxon>
        <taxon>Zosteraceae</taxon>
        <taxon>Zostera</taxon>
    </lineage>
</organism>
<dbReference type="Gene3D" id="2.130.10.10">
    <property type="entry name" value="YVTN repeat-like/Quinoprotein amine dehydrogenase"/>
    <property type="match status" value="2"/>
</dbReference>
<proteinExistence type="predicted"/>
<name>A0A0K9NL89_ZOSMR</name>
<feature type="compositionally biased region" description="Polar residues" evidence="3">
    <location>
        <begin position="146"/>
        <end position="156"/>
    </location>
</feature>
<feature type="coiled-coil region" evidence="2">
    <location>
        <begin position="32"/>
        <end position="66"/>
    </location>
</feature>
<protein>
    <submittedName>
        <fullName evidence="4">Uncharacterized protein</fullName>
    </submittedName>
</protein>
<dbReference type="PROSITE" id="PS50294">
    <property type="entry name" value="WD_REPEATS_REGION"/>
    <property type="match status" value="1"/>
</dbReference>
<evidence type="ECO:0000256" key="2">
    <source>
        <dbReference type="SAM" id="Coils"/>
    </source>
</evidence>
<feature type="region of interest" description="Disordered" evidence="3">
    <location>
        <begin position="73"/>
        <end position="119"/>
    </location>
</feature>
<reference evidence="5" key="1">
    <citation type="journal article" date="2016" name="Nature">
        <title>The genome of the seagrass Zostera marina reveals angiosperm adaptation to the sea.</title>
        <authorList>
            <person name="Olsen J.L."/>
            <person name="Rouze P."/>
            <person name="Verhelst B."/>
            <person name="Lin Y.-C."/>
            <person name="Bayer T."/>
            <person name="Collen J."/>
            <person name="Dattolo E."/>
            <person name="De Paoli E."/>
            <person name="Dittami S."/>
            <person name="Maumus F."/>
            <person name="Michel G."/>
            <person name="Kersting A."/>
            <person name="Lauritano C."/>
            <person name="Lohaus R."/>
            <person name="Toepel M."/>
            <person name="Tonon T."/>
            <person name="Vanneste K."/>
            <person name="Amirebrahimi M."/>
            <person name="Brakel J."/>
            <person name="Bostroem C."/>
            <person name="Chovatia M."/>
            <person name="Grimwood J."/>
            <person name="Jenkins J.W."/>
            <person name="Jueterbock A."/>
            <person name="Mraz A."/>
            <person name="Stam W.T."/>
            <person name="Tice H."/>
            <person name="Bornberg-Bauer E."/>
            <person name="Green P.J."/>
            <person name="Pearson G.A."/>
            <person name="Procaccini G."/>
            <person name="Duarte C.M."/>
            <person name="Schmutz J."/>
            <person name="Reusch T.B.H."/>
            <person name="Van de Peer Y."/>
        </authorList>
    </citation>
    <scope>NUCLEOTIDE SEQUENCE [LARGE SCALE GENOMIC DNA]</scope>
    <source>
        <strain evidence="5">cv. Finnish</strain>
    </source>
</reference>
<sequence length="543" mass="60296">MVTDSSGGSILEEKRRQEDALITLIDCKTKEVDRFRAKISRYQSKLTEALRNLNELNAMLSRLGSNAAAGITGNTVASSDLPIPPPLKPKIEKETEDQTPSSNQVSHIAPTQNHSKSKKIELLIPAVKAKPIPPMVPIANPEKSAPTPQSDDAQSNALKRGRLSVDENGTPPLCSQFVSASDAKKFKMSSSTVRKETKDLISSVRTSSSPFMFQIKHSIQIGSQHKRRLRSLELNPVQHELFCTSALDGIVNLWEIQSNGSAISVLSAVNGSSVNNRWPEDIVWHPDGNRLFAAYTADDSDSQISILNFNAHQEKQVIFLEGKPHRKSVINNITFMPWTTNPSFATGGSDHAVVLWNEKENPSSWKPEIVHDHLHTSAVCGVVGLEQKETILSVGLDKRIICFNIQAGKSEFKHQIDCKCLSIRMNPFDHNLFMVQTGAHEDQLRLFDIRSKQMEIHSFGWKQKSSESQSLLVKQDWSSDGFCISSGSSDPIIHIFDIRYTGRIPAQSVPAHQKRVFKAAWHPSLPLLISISSDSSVQLHDIK</sequence>
<feature type="repeat" description="WD" evidence="1">
    <location>
        <begin position="222"/>
        <end position="264"/>
    </location>
</feature>
<evidence type="ECO:0000313" key="4">
    <source>
        <dbReference type="EMBL" id="KMZ56725.1"/>
    </source>
</evidence>
<dbReference type="OMA" id="WPEDIVW"/>
<comment type="caution">
    <text evidence="4">The sequence shown here is derived from an EMBL/GenBank/DDBJ whole genome shotgun (WGS) entry which is preliminary data.</text>
</comment>
<dbReference type="SUPFAM" id="SSF50978">
    <property type="entry name" value="WD40 repeat-like"/>
    <property type="match status" value="1"/>
</dbReference>
<dbReference type="InterPro" id="IPR001680">
    <property type="entry name" value="WD40_rpt"/>
</dbReference>
<accession>A0A0K9NL89</accession>
<dbReference type="OrthoDB" id="1897642at2759"/>
<keyword evidence="2" id="KW-0175">Coiled coil</keyword>
<dbReference type="STRING" id="29655.A0A0K9NL89"/>
<feature type="repeat" description="WD" evidence="1">
    <location>
        <begin position="509"/>
        <end position="543"/>
    </location>
</feature>